<proteinExistence type="inferred from homology"/>
<keyword evidence="6" id="KW-1185">Reference proteome</keyword>
<dbReference type="Gene3D" id="3.40.630.30">
    <property type="match status" value="1"/>
</dbReference>
<reference evidence="5 6" key="1">
    <citation type="journal article" date="2011" name="Plasmid">
        <title>Streptomyces turgidiscabies Car8 contains a modular pathogenicity island that shares virulence genes with other actinobacterial plant pathogens.</title>
        <authorList>
            <person name="Huguet-Tapia J.C."/>
            <person name="Badger J.H."/>
            <person name="Loria R."/>
            <person name="Pettis G.S."/>
        </authorList>
    </citation>
    <scope>NUCLEOTIDE SEQUENCE [LARGE SCALE GENOMIC DNA]</scope>
    <source>
        <strain evidence="5 6">Car8</strain>
    </source>
</reference>
<dbReference type="Pfam" id="PF13302">
    <property type="entry name" value="Acetyltransf_3"/>
    <property type="match status" value="1"/>
</dbReference>
<evidence type="ECO:0000259" key="4">
    <source>
        <dbReference type="PROSITE" id="PS51186"/>
    </source>
</evidence>
<dbReference type="PROSITE" id="PS51186">
    <property type="entry name" value="GNAT"/>
    <property type="match status" value="1"/>
</dbReference>
<dbReference type="CDD" id="cd04301">
    <property type="entry name" value="NAT_SF"/>
    <property type="match status" value="1"/>
</dbReference>
<dbReference type="Proteomes" id="UP000010931">
    <property type="component" value="Unassembled WGS sequence"/>
</dbReference>
<feature type="domain" description="N-acetyltransferase" evidence="4">
    <location>
        <begin position="14"/>
        <end position="179"/>
    </location>
</feature>
<dbReference type="AlphaFoldDB" id="L7FDD2"/>
<dbReference type="PANTHER" id="PTHR43792:SF8">
    <property type="entry name" value="[RIBOSOMAL PROTEIN US5]-ALANINE N-ACETYLTRANSFERASE"/>
    <property type="match status" value="1"/>
</dbReference>
<evidence type="ECO:0000256" key="1">
    <source>
        <dbReference type="ARBA" id="ARBA00022679"/>
    </source>
</evidence>
<comment type="caution">
    <text evidence="5">The sequence shown here is derived from an EMBL/GenBank/DDBJ whole genome shotgun (WGS) entry which is preliminary data.</text>
</comment>
<dbReference type="InterPro" id="IPR051531">
    <property type="entry name" value="N-acetyltransferase"/>
</dbReference>
<dbReference type="GO" id="GO:0016747">
    <property type="term" value="F:acyltransferase activity, transferring groups other than amino-acyl groups"/>
    <property type="evidence" value="ECO:0007669"/>
    <property type="project" value="InterPro"/>
</dbReference>
<dbReference type="PANTHER" id="PTHR43792">
    <property type="entry name" value="GNAT FAMILY, PUTATIVE (AFU_ORTHOLOGUE AFUA_3G00765)-RELATED-RELATED"/>
    <property type="match status" value="1"/>
</dbReference>
<protein>
    <submittedName>
        <fullName evidence="5">Acetyltransferase, GNAT family</fullName>
    </submittedName>
</protein>
<comment type="similarity">
    <text evidence="3">Belongs to the acetyltransferase family. RimJ subfamily.</text>
</comment>
<keyword evidence="1 5" id="KW-0808">Transferase</keyword>
<dbReference type="SUPFAM" id="SSF55729">
    <property type="entry name" value="Acyl-CoA N-acyltransferases (Nat)"/>
    <property type="match status" value="1"/>
</dbReference>
<dbReference type="InterPro" id="IPR016181">
    <property type="entry name" value="Acyl_CoA_acyltransferase"/>
</dbReference>
<name>L7FDD2_STRT8</name>
<dbReference type="InterPro" id="IPR000182">
    <property type="entry name" value="GNAT_dom"/>
</dbReference>
<evidence type="ECO:0000256" key="2">
    <source>
        <dbReference type="ARBA" id="ARBA00023315"/>
    </source>
</evidence>
<accession>L7FDD2</accession>
<keyword evidence="2" id="KW-0012">Acyltransferase</keyword>
<gene>
    <name evidence="5" type="ORF">STRTUCAR8_07227</name>
</gene>
<dbReference type="EMBL" id="AEJB01000175">
    <property type="protein sequence ID" value="ELP69071.1"/>
    <property type="molecule type" value="Genomic_DNA"/>
</dbReference>
<sequence>MGGLQNRLVIKASVTLRELVVGDCQAVHAFAGLPEACRYQAWGPNTEEQTRAFVQGAVDDRLKAPQTRFAYAVCLDGELIGIGELKVRSQVHRQGEISYLVHPRVWGRGVGTAIGGELLSRGFGQLGLHRIYATCDPRNLGSSRVLGKLGMTYEGRHRHTALIRDGWRDSEVFSILDEEWGAGSASGDRDVL</sequence>
<organism evidence="5 6">
    <name type="scientific">Streptomyces turgidiscabies (strain Car8)</name>
    <dbReference type="NCBI Taxonomy" id="698760"/>
    <lineage>
        <taxon>Bacteria</taxon>
        <taxon>Bacillati</taxon>
        <taxon>Actinomycetota</taxon>
        <taxon>Actinomycetes</taxon>
        <taxon>Kitasatosporales</taxon>
        <taxon>Streptomycetaceae</taxon>
        <taxon>Streptomyces</taxon>
    </lineage>
</organism>
<dbReference type="STRING" id="85558.T45_01751"/>
<evidence type="ECO:0000256" key="3">
    <source>
        <dbReference type="ARBA" id="ARBA00038502"/>
    </source>
</evidence>
<evidence type="ECO:0000313" key="6">
    <source>
        <dbReference type="Proteomes" id="UP000010931"/>
    </source>
</evidence>
<dbReference type="PATRIC" id="fig|698760.3.peg.2224"/>
<evidence type="ECO:0000313" key="5">
    <source>
        <dbReference type="EMBL" id="ELP69071.1"/>
    </source>
</evidence>